<dbReference type="EMBL" id="CAXKWB010021502">
    <property type="protein sequence ID" value="CAL4123214.1"/>
    <property type="molecule type" value="Genomic_DNA"/>
</dbReference>
<keyword evidence="5 8" id="KW-1133">Transmembrane helix</keyword>
<comment type="caution">
    <text evidence="11">The sequence shown here is derived from an EMBL/GenBank/DDBJ whole genome shotgun (WGS) entry which is preliminary data.</text>
</comment>
<dbReference type="PANTHER" id="PTHR13605:SF4">
    <property type="entry name" value="ER MEMBRANE PROTEIN COMPLEX SUBUNIT 7"/>
    <property type="match status" value="1"/>
</dbReference>
<evidence type="ECO:0000256" key="4">
    <source>
        <dbReference type="ARBA" id="ARBA00022729"/>
    </source>
</evidence>
<feature type="domain" description="ER membrane protein complex subunit 7 beta-sandwich" evidence="10">
    <location>
        <begin position="54"/>
        <end position="161"/>
    </location>
</feature>
<evidence type="ECO:0000313" key="11">
    <source>
        <dbReference type="EMBL" id="CAL4123214.1"/>
    </source>
</evidence>
<dbReference type="GO" id="GO:0072546">
    <property type="term" value="C:EMC complex"/>
    <property type="evidence" value="ECO:0007669"/>
    <property type="project" value="TreeGrafter"/>
</dbReference>
<sequence>MRLSPRTISLILVFVVSAVYGATELEEDGGTGQETYKIEGRVVRPDVSLVSSWEWFAGTKVFTNSGHYGFLREDGSFVINNVPWGSHVVQVMNPTFVYEPVRVDINSKGKMRARAVNNIQPSQVVQVPYPLRLKTVGGNRYFLQREQWRITDIFMNPMVLMTVLPLALMMLLPRLNDPETRKEMESMQMPNVQTPELSEIMTNFFGGGASTSSGSQQKQRPRTGKRKDKIN</sequence>
<gene>
    <name evidence="11" type="ORF">MNOR_LOCUS23899</name>
</gene>
<evidence type="ECO:0000313" key="12">
    <source>
        <dbReference type="Proteomes" id="UP001497623"/>
    </source>
</evidence>
<evidence type="ECO:0000256" key="1">
    <source>
        <dbReference type="ARBA" id="ARBA00004167"/>
    </source>
</evidence>
<comment type="similarity">
    <text evidence="2">Belongs to the EMC7 family.</text>
</comment>
<reference evidence="11 12" key="1">
    <citation type="submission" date="2024-05" db="EMBL/GenBank/DDBJ databases">
        <authorList>
            <person name="Wallberg A."/>
        </authorList>
    </citation>
    <scope>NUCLEOTIDE SEQUENCE [LARGE SCALE GENOMIC DNA]</scope>
</reference>
<evidence type="ECO:0000256" key="3">
    <source>
        <dbReference type="ARBA" id="ARBA00022692"/>
    </source>
</evidence>
<accession>A0AAV2RIG9</accession>
<evidence type="ECO:0000256" key="7">
    <source>
        <dbReference type="SAM" id="MobiDB-lite"/>
    </source>
</evidence>
<feature type="chain" id="PRO_5043382620" description="ER membrane protein complex subunit 7 beta-sandwich domain-containing protein" evidence="9">
    <location>
        <begin position="22"/>
        <end position="231"/>
    </location>
</feature>
<comment type="subcellular location">
    <subcellularLocation>
        <location evidence="1">Membrane</location>
        <topology evidence="1">Single-pass membrane protein</topology>
    </subcellularLocation>
</comment>
<proteinExistence type="inferred from homology"/>
<evidence type="ECO:0000256" key="2">
    <source>
        <dbReference type="ARBA" id="ARBA00008880"/>
    </source>
</evidence>
<protein>
    <recommendedName>
        <fullName evidence="10">ER membrane protein complex subunit 7 beta-sandwich domain-containing protein</fullName>
    </recommendedName>
</protein>
<dbReference type="GO" id="GO:0030246">
    <property type="term" value="F:carbohydrate binding"/>
    <property type="evidence" value="ECO:0007669"/>
    <property type="project" value="InterPro"/>
</dbReference>
<evidence type="ECO:0000256" key="9">
    <source>
        <dbReference type="SAM" id="SignalP"/>
    </source>
</evidence>
<keyword evidence="3 8" id="KW-0812">Transmembrane</keyword>
<evidence type="ECO:0000256" key="6">
    <source>
        <dbReference type="ARBA" id="ARBA00023136"/>
    </source>
</evidence>
<keyword evidence="6 8" id="KW-0472">Membrane</keyword>
<evidence type="ECO:0000259" key="10">
    <source>
        <dbReference type="Pfam" id="PF09430"/>
    </source>
</evidence>
<feature type="transmembrane region" description="Helical" evidence="8">
    <location>
        <begin position="153"/>
        <end position="172"/>
    </location>
</feature>
<keyword evidence="4 9" id="KW-0732">Signal</keyword>
<evidence type="ECO:0000256" key="8">
    <source>
        <dbReference type="SAM" id="Phobius"/>
    </source>
</evidence>
<feature type="region of interest" description="Disordered" evidence="7">
    <location>
        <begin position="203"/>
        <end position="231"/>
    </location>
</feature>
<feature type="compositionally biased region" description="Basic residues" evidence="7">
    <location>
        <begin position="219"/>
        <end position="231"/>
    </location>
</feature>
<dbReference type="Pfam" id="PF09430">
    <property type="entry name" value="EMC7_beta-sandw"/>
    <property type="match status" value="1"/>
</dbReference>
<dbReference type="SUPFAM" id="SSF49452">
    <property type="entry name" value="Starch-binding domain-like"/>
    <property type="match status" value="1"/>
</dbReference>
<dbReference type="InterPro" id="IPR013784">
    <property type="entry name" value="Carb-bd-like_fold"/>
</dbReference>
<keyword evidence="12" id="KW-1185">Reference proteome</keyword>
<feature type="signal peptide" evidence="9">
    <location>
        <begin position="1"/>
        <end position="21"/>
    </location>
</feature>
<organism evidence="11 12">
    <name type="scientific">Meganyctiphanes norvegica</name>
    <name type="common">Northern krill</name>
    <name type="synonym">Thysanopoda norvegica</name>
    <dbReference type="NCBI Taxonomy" id="48144"/>
    <lineage>
        <taxon>Eukaryota</taxon>
        <taxon>Metazoa</taxon>
        <taxon>Ecdysozoa</taxon>
        <taxon>Arthropoda</taxon>
        <taxon>Crustacea</taxon>
        <taxon>Multicrustacea</taxon>
        <taxon>Malacostraca</taxon>
        <taxon>Eumalacostraca</taxon>
        <taxon>Eucarida</taxon>
        <taxon>Euphausiacea</taxon>
        <taxon>Euphausiidae</taxon>
        <taxon>Meganyctiphanes</taxon>
    </lineage>
</organism>
<dbReference type="Proteomes" id="UP001497623">
    <property type="component" value="Unassembled WGS sequence"/>
</dbReference>
<evidence type="ECO:0000256" key="5">
    <source>
        <dbReference type="ARBA" id="ARBA00022989"/>
    </source>
</evidence>
<name>A0AAV2RIG9_MEGNR</name>
<dbReference type="AlphaFoldDB" id="A0AAV2RIG9"/>
<dbReference type="InterPro" id="IPR019008">
    <property type="entry name" value="Beta_sandwich_EMC7"/>
</dbReference>
<dbReference type="InterPro" id="IPR039163">
    <property type="entry name" value="EMC7"/>
</dbReference>
<dbReference type="PANTHER" id="PTHR13605">
    <property type="entry name" value="ER MEMBRANE PROTEIN COMPLEX SUBUNIT 7"/>
    <property type="match status" value="1"/>
</dbReference>